<evidence type="ECO:0000313" key="6">
    <source>
        <dbReference type="EMBL" id="QHU19208.1"/>
    </source>
</evidence>
<organism evidence="6">
    <name type="scientific">viral metagenome</name>
    <dbReference type="NCBI Taxonomy" id="1070528"/>
    <lineage>
        <taxon>unclassified sequences</taxon>
        <taxon>metagenomes</taxon>
        <taxon>organismal metagenomes</taxon>
    </lineage>
</organism>
<dbReference type="EMBL" id="MN740945">
    <property type="protein sequence ID" value="QHU19208.1"/>
    <property type="molecule type" value="Genomic_DNA"/>
</dbReference>
<keyword evidence="4" id="KW-0812">Transmembrane</keyword>
<dbReference type="GO" id="GO:0009231">
    <property type="term" value="P:riboflavin biosynthetic process"/>
    <property type="evidence" value="ECO:0007669"/>
    <property type="project" value="UniProtKB-KW"/>
</dbReference>
<sequence length="236" mass="27235">MKKNSNNLSILLISIILILVTFILIKLFIGLYNNNRITMWGKSPCDNNNKIKSEIYCFRVNGKDEWAIVYGNPHLDKYPLVRIQSQCVSGIELDDLECDCKDNLQYSKKLIQENPNGGILFILNQDGRSLGGIEKLKEKSLRQIEGLEMDLILKKRGHGFDERNYDFLPEALKIMGFSNSIILVTRYPGRITDLKKSGINIVSTVKYPYNLNEYNEKYIKMKKCIFGFDFETPDCK</sequence>
<evidence type="ECO:0000256" key="4">
    <source>
        <dbReference type="SAM" id="Phobius"/>
    </source>
</evidence>
<feature type="domain" description="GTP cyclohydrolase II" evidence="5">
    <location>
        <begin position="54"/>
        <end position="205"/>
    </location>
</feature>
<dbReference type="GO" id="GO:0005829">
    <property type="term" value="C:cytosol"/>
    <property type="evidence" value="ECO:0007669"/>
    <property type="project" value="TreeGrafter"/>
</dbReference>
<dbReference type="Gene3D" id="3.40.50.10990">
    <property type="entry name" value="GTP cyclohydrolase II"/>
    <property type="match status" value="1"/>
</dbReference>
<evidence type="ECO:0000256" key="2">
    <source>
        <dbReference type="ARBA" id="ARBA00022619"/>
    </source>
</evidence>
<proteinExistence type="predicted"/>
<feature type="transmembrane region" description="Helical" evidence="4">
    <location>
        <begin position="12"/>
        <end position="32"/>
    </location>
</feature>
<reference evidence="6" key="1">
    <citation type="journal article" date="2020" name="Nature">
        <title>Giant virus diversity and host interactions through global metagenomics.</title>
        <authorList>
            <person name="Schulz F."/>
            <person name="Roux S."/>
            <person name="Paez-Espino D."/>
            <person name="Jungbluth S."/>
            <person name="Walsh D.A."/>
            <person name="Denef V.J."/>
            <person name="McMahon K.D."/>
            <person name="Konstantinidis K.T."/>
            <person name="Eloe-Fadrosh E.A."/>
            <person name="Kyrpides N.C."/>
            <person name="Woyke T."/>
        </authorList>
    </citation>
    <scope>NUCLEOTIDE SEQUENCE</scope>
    <source>
        <strain evidence="6">GVMAG-S-3300013014-104</strain>
    </source>
</reference>
<accession>A0A6C0KS98</accession>
<dbReference type="InterPro" id="IPR036144">
    <property type="entry name" value="RibA-like_sf"/>
</dbReference>
<dbReference type="Pfam" id="PF00925">
    <property type="entry name" value="GTP_cyclohydro2"/>
    <property type="match status" value="1"/>
</dbReference>
<protein>
    <recommendedName>
        <fullName evidence="5">GTP cyclohydrolase II domain-containing protein</fullName>
    </recommendedName>
</protein>
<dbReference type="GO" id="GO:0008686">
    <property type="term" value="F:3,4-dihydroxy-2-butanone-4-phosphate synthase activity"/>
    <property type="evidence" value="ECO:0007669"/>
    <property type="project" value="TreeGrafter"/>
</dbReference>
<dbReference type="GO" id="GO:0005758">
    <property type="term" value="C:mitochondrial intermembrane space"/>
    <property type="evidence" value="ECO:0007669"/>
    <property type="project" value="TreeGrafter"/>
</dbReference>
<evidence type="ECO:0000256" key="3">
    <source>
        <dbReference type="ARBA" id="ARBA00022723"/>
    </source>
</evidence>
<dbReference type="GO" id="GO:0046872">
    <property type="term" value="F:metal ion binding"/>
    <property type="evidence" value="ECO:0007669"/>
    <property type="project" value="UniProtKB-KW"/>
</dbReference>
<evidence type="ECO:0000259" key="5">
    <source>
        <dbReference type="Pfam" id="PF00925"/>
    </source>
</evidence>
<keyword evidence="3" id="KW-0479">Metal-binding</keyword>
<evidence type="ECO:0000256" key="1">
    <source>
        <dbReference type="ARBA" id="ARBA00005104"/>
    </source>
</evidence>
<keyword evidence="2" id="KW-0686">Riboflavin biosynthesis</keyword>
<dbReference type="InterPro" id="IPR032677">
    <property type="entry name" value="GTP_cyclohydro_II"/>
</dbReference>
<keyword evidence="4" id="KW-1133">Transmembrane helix</keyword>
<dbReference type="PANTHER" id="PTHR21327">
    <property type="entry name" value="GTP CYCLOHYDROLASE II-RELATED"/>
    <property type="match status" value="1"/>
</dbReference>
<dbReference type="SUPFAM" id="SSF142695">
    <property type="entry name" value="RibA-like"/>
    <property type="match status" value="1"/>
</dbReference>
<dbReference type="AlphaFoldDB" id="A0A6C0KS98"/>
<comment type="pathway">
    <text evidence="1">Cofactor biosynthesis; riboflavin biosynthesis.</text>
</comment>
<name>A0A6C0KS98_9ZZZZ</name>
<dbReference type="PANTHER" id="PTHR21327:SF18">
    <property type="entry name" value="3,4-DIHYDROXY-2-BUTANONE 4-PHOSPHATE SYNTHASE"/>
    <property type="match status" value="1"/>
</dbReference>
<keyword evidence="4" id="KW-0472">Membrane</keyword>